<keyword evidence="8 10" id="KW-0648">Protein biosynthesis</keyword>
<organism evidence="13 14">
    <name type="scientific">Candidatus Harrisonbacteria bacterium RIFCSPLOWO2_01_FULL_44_18</name>
    <dbReference type="NCBI Taxonomy" id="1798407"/>
    <lineage>
        <taxon>Bacteria</taxon>
        <taxon>Candidatus Harrisoniibacteriota</taxon>
    </lineage>
</organism>
<evidence type="ECO:0000256" key="4">
    <source>
        <dbReference type="ARBA" id="ARBA00022490"/>
    </source>
</evidence>
<sequence length="488" mass="55933">MLSKLKQPIRVRIAPSPTGFLHIGTARTALFNWLFAKKYGGAFVLRIEDTDLERSDSKYETDIIESLKWLGLEWDEGPLDADQRGLNADSRGKFTGEFGPYRQSERLEIYEKYIKKLLDEKLAYYCYCDKEELEAERQALLAQGFPPKYSGKCRSTSSRQVRLASKHQGKPQVIRFIVPEIKLTFKDLIRGDISFDTGLIGDIAIAKDLHTPLYNFAVVIDDFEMKISHVIRGEDHIANTPKQILIQKALGFSQPEYAHLPLILDPDRSKMSKRYSATSINEYKKEGYLSEALINFMVLLGWHPQDDKEIMSREELIEKFDLGRTQKAGAVFNVAKLEWINGQYIKSLTDEQLFERLEDFGVDTKNLPERQFLKIIALIKERMKTLSEFNSLADFFFKLPDYSPRLLIWKNASQEKILKNLEMVLALVPDKQKITALAEKEGRGEVLWPLRVALSGKEFSPGPLEIMDALGEKETIQRIAAAIQKLKS</sequence>
<dbReference type="SUPFAM" id="SSF52374">
    <property type="entry name" value="Nucleotidylyl transferase"/>
    <property type="match status" value="1"/>
</dbReference>
<evidence type="ECO:0000259" key="12">
    <source>
        <dbReference type="Pfam" id="PF19269"/>
    </source>
</evidence>
<reference evidence="13 14" key="1">
    <citation type="journal article" date="2016" name="Nat. Commun.">
        <title>Thousands of microbial genomes shed light on interconnected biogeochemical processes in an aquifer system.</title>
        <authorList>
            <person name="Anantharaman K."/>
            <person name="Brown C.T."/>
            <person name="Hug L.A."/>
            <person name="Sharon I."/>
            <person name="Castelle C.J."/>
            <person name="Probst A.J."/>
            <person name="Thomas B.C."/>
            <person name="Singh A."/>
            <person name="Wilkins M.J."/>
            <person name="Karaoz U."/>
            <person name="Brodie E.L."/>
            <person name="Williams K.H."/>
            <person name="Hubbard S.S."/>
            <person name="Banfield J.F."/>
        </authorList>
    </citation>
    <scope>NUCLEOTIDE SEQUENCE [LARGE SCALE GENOMIC DNA]</scope>
</reference>
<dbReference type="Pfam" id="PF19269">
    <property type="entry name" value="Anticodon_2"/>
    <property type="match status" value="1"/>
</dbReference>
<protein>
    <recommendedName>
        <fullName evidence="10">Glutamate--tRNA ligase</fullName>
        <ecNumber evidence="10">6.1.1.17</ecNumber>
    </recommendedName>
    <alternativeName>
        <fullName evidence="10">Glutamyl-tRNA synthetase</fullName>
        <shortName evidence="10">GluRS</shortName>
    </alternativeName>
</protein>
<dbReference type="HAMAP" id="MF_00022">
    <property type="entry name" value="Glu_tRNA_synth_type1"/>
    <property type="match status" value="1"/>
</dbReference>
<dbReference type="GO" id="GO:0008270">
    <property type="term" value="F:zinc ion binding"/>
    <property type="evidence" value="ECO:0007669"/>
    <property type="project" value="InterPro"/>
</dbReference>
<evidence type="ECO:0000256" key="9">
    <source>
        <dbReference type="ARBA" id="ARBA00023146"/>
    </source>
</evidence>
<evidence type="ECO:0000313" key="14">
    <source>
        <dbReference type="Proteomes" id="UP000177942"/>
    </source>
</evidence>
<dbReference type="GO" id="GO:0005524">
    <property type="term" value="F:ATP binding"/>
    <property type="evidence" value="ECO:0007669"/>
    <property type="project" value="UniProtKB-UniRule"/>
</dbReference>
<comment type="caution">
    <text evidence="13">The sequence shown here is derived from an EMBL/GenBank/DDBJ whole genome shotgun (WGS) entry which is preliminary data.</text>
</comment>
<keyword evidence="9 10" id="KW-0030">Aminoacyl-tRNA synthetase</keyword>
<dbReference type="Gene3D" id="1.10.10.350">
    <property type="match status" value="1"/>
</dbReference>
<evidence type="ECO:0000256" key="1">
    <source>
        <dbReference type="ARBA" id="ARBA00004496"/>
    </source>
</evidence>
<dbReference type="Proteomes" id="UP000177942">
    <property type="component" value="Unassembled WGS sequence"/>
</dbReference>
<dbReference type="EC" id="6.1.1.17" evidence="10"/>
<dbReference type="GO" id="GO:0006424">
    <property type="term" value="P:glutamyl-tRNA aminoacylation"/>
    <property type="evidence" value="ECO:0007669"/>
    <property type="project" value="UniProtKB-UniRule"/>
</dbReference>
<dbReference type="InterPro" id="IPR049940">
    <property type="entry name" value="GluQ/Sye"/>
</dbReference>
<comment type="catalytic activity">
    <reaction evidence="10">
        <text>tRNA(Glu) + L-glutamate + ATP = L-glutamyl-tRNA(Glu) + AMP + diphosphate</text>
        <dbReference type="Rhea" id="RHEA:23540"/>
        <dbReference type="Rhea" id="RHEA-COMP:9663"/>
        <dbReference type="Rhea" id="RHEA-COMP:9680"/>
        <dbReference type="ChEBI" id="CHEBI:29985"/>
        <dbReference type="ChEBI" id="CHEBI:30616"/>
        <dbReference type="ChEBI" id="CHEBI:33019"/>
        <dbReference type="ChEBI" id="CHEBI:78442"/>
        <dbReference type="ChEBI" id="CHEBI:78520"/>
        <dbReference type="ChEBI" id="CHEBI:456215"/>
        <dbReference type="EC" id="6.1.1.17"/>
    </reaction>
</comment>
<feature type="short sequence motif" description="'HIGH' region" evidence="10">
    <location>
        <begin position="15"/>
        <end position="25"/>
    </location>
</feature>
<dbReference type="NCBIfam" id="TIGR00464">
    <property type="entry name" value="gltX_bact"/>
    <property type="match status" value="1"/>
</dbReference>
<dbReference type="InterPro" id="IPR020751">
    <property type="entry name" value="aa-tRNA-synth_I_codon-bd_sub2"/>
</dbReference>
<feature type="domain" description="Glutamyl/glutaminyl-tRNA synthetase class Ib catalytic" evidence="11">
    <location>
        <begin position="9"/>
        <end position="339"/>
    </location>
</feature>
<dbReference type="CDD" id="cd00808">
    <property type="entry name" value="GluRS_core"/>
    <property type="match status" value="1"/>
</dbReference>
<dbReference type="FunFam" id="3.40.50.620:FF:000007">
    <property type="entry name" value="Glutamate--tRNA ligase"/>
    <property type="match status" value="1"/>
</dbReference>
<dbReference type="InterPro" id="IPR000924">
    <property type="entry name" value="Glu/Gln-tRNA-synth"/>
</dbReference>
<dbReference type="PANTHER" id="PTHR43311:SF2">
    <property type="entry name" value="GLUTAMATE--TRNA LIGASE, MITOCHONDRIAL-RELATED"/>
    <property type="match status" value="1"/>
</dbReference>
<comment type="caution">
    <text evidence="10">Lacks conserved residue(s) required for the propagation of feature annotation.</text>
</comment>
<dbReference type="InterPro" id="IPR020058">
    <property type="entry name" value="Glu/Gln-tRNA-synth_Ib_cat-dom"/>
</dbReference>
<evidence type="ECO:0000313" key="13">
    <source>
        <dbReference type="EMBL" id="OGY66013.1"/>
    </source>
</evidence>
<dbReference type="InterPro" id="IPR014729">
    <property type="entry name" value="Rossmann-like_a/b/a_fold"/>
</dbReference>
<name>A0A1G1ZMY4_9BACT</name>
<feature type="binding site" evidence="10">
    <location>
        <position position="273"/>
    </location>
    <ligand>
        <name>ATP</name>
        <dbReference type="ChEBI" id="CHEBI:30616"/>
    </ligand>
</feature>
<comment type="similarity">
    <text evidence="2 10">Belongs to the class-I aminoacyl-tRNA synthetase family. Glutamate--tRNA ligase type 1 subfamily.</text>
</comment>
<dbReference type="InterPro" id="IPR008925">
    <property type="entry name" value="aa_tRNA-synth_I_cd-bd_sf"/>
</dbReference>
<evidence type="ECO:0000256" key="2">
    <source>
        <dbReference type="ARBA" id="ARBA00007894"/>
    </source>
</evidence>
<feature type="domain" description="Aminoacyl-tRNA synthetase class I anticodon-binding" evidence="12">
    <location>
        <begin position="353"/>
        <end position="483"/>
    </location>
</feature>
<keyword evidence="7 10" id="KW-0067">ATP-binding</keyword>
<evidence type="ECO:0000256" key="8">
    <source>
        <dbReference type="ARBA" id="ARBA00022917"/>
    </source>
</evidence>
<comment type="subunit">
    <text evidence="3 10">Monomer.</text>
</comment>
<evidence type="ECO:0000256" key="6">
    <source>
        <dbReference type="ARBA" id="ARBA00022741"/>
    </source>
</evidence>
<dbReference type="InterPro" id="IPR004527">
    <property type="entry name" value="Glu-tRNA-ligase_bac/mito"/>
</dbReference>
<dbReference type="GO" id="GO:0000049">
    <property type="term" value="F:tRNA binding"/>
    <property type="evidence" value="ECO:0007669"/>
    <property type="project" value="InterPro"/>
</dbReference>
<dbReference type="EMBL" id="MHJJ01000005">
    <property type="protein sequence ID" value="OGY66013.1"/>
    <property type="molecule type" value="Genomic_DNA"/>
</dbReference>
<accession>A0A1G1ZMY4</accession>
<comment type="subcellular location">
    <subcellularLocation>
        <location evidence="1 10">Cytoplasm</location>
    </subcellularLocation>
</comment>
<keyword evidence="4 10" id="KW-0963">Cytoplasm</keyword>
<dbReference type="GO" id="GO:0005829">
    <property type="term" value="C:cytosol"/>
    <property type="evidence" value="ECO:0007669"/>
    <property type="project" value="TreeGrafter"/>
</dbReference>
<dbReference type="Pfam" id="PF00749">
    <property type="entry name" value="tRNA-synt_1c"/>
    <property type="match status" value="1"/>
</dbReference>
<dbReference type="PRINTS" id="PR00987">
    <property type="entry name" value="TRNASYNTHGLU"/>
</dbReference>
<dbReference type="GO" id="GO:0004818">
    <property type="term" value="F:glutamate-tRNA ligase activity"/>
    <property type="evidence" value="ECO:0007669"/>
    <property type="project" value="UniProtKB-UniRule"/>
</dbReference>
<evidence type="ECO:0000256" key="5">
    <source>
        <dbReference type="ARBA" id="ARBA00022598"/>
    </source>
</evidence>
<evidence type="ECO:0000256" key="3">
    <source>
        <dbReference type="ARBA" id="ARBA00011245"/>
    </source>
</evidence>
<dbReference type="STRING" id="1798407.A3A16_01355"/>
<comment type="function">
    <text evidence="10">Catalyzes the attachment of glutamate to tRNA(Glu) in a two-step reaction: glutamate is first activated by ATP to form Glu-AMP and then transferred to the acceptor end of tRNA(Glu).</text>
</comment>
<dbReference type="InterPro" id="IPR001412">
    <property type="entry name" value="aa-tRNA-synth_I_CS"/>
</dbReference>
<evidence type="ECO:0000256" key="10">
    <source>
        <dbReference type="HAMAP-Rule" id="MF_00022"/>
    </source>
</evidence>
<dbReference type="InterPro" id="IPR045462">
    <property type="entry name" value="aa-tRNA-synth_I_cd-bd"/>
</dbReference>
<dbReference type="PROSITE" id="PS00178">
    <property type="entry name" value="AA_TRNA_LIGASE_I"/>
    <property type="match status" value="1"/>
</dbReference>
<keyword evidence="6 10" id="KW-0547">Nucleotide-binding</keyword>
<feature type="short sequence motif" description="'KMSKS' region" evidence="10">
    <location>
        <begin position="270"/>
        <end position="274"/>
    </location>
</feature>
<dbReference type="Gene3D" id="3.40.50.620">
    <property type="entry name" value="HUPs"/>
    <property type="match status" value="1"/>
</dbReference>
<dbReference type="SUPFAM" id="SSF48163">
    <property type="entry name" value="An anticodon-binding domain of class I aminoacyl-tRNA synthetases"/>
    <property type="match status" value="1"/>
</dbReference>
<evidence type="ECO:0000259" key="11">
    <source>
        <dbReference type="Pfam" id="PF00749"/>
    </source>
</evidence>
<dbReference type="AlphaFoldDB" id="A0A1G1ZMY4"/>
<gene>
    <name evidence="10" type="primary">gltX</name>
    <name evidence="13" type="ORF">A3A16_01355</name>
</gene>
<keyword evidence="5 10" id="KW-0436">Ligase</keyword>
<proteinExistence type="inferred from homology"/>
<dbReference type="InterPro" id="IPR033910">
    <property type="entry name" value="GluRS_core"/>
</dbReference>
<dbReference type="PANTHER" id="PTHR43311">
    <property type="entry name" value="GLUTAMATE--TRNA LIGASE"/>
    <property type="match status" value="1"/>
</dbReference>
<evidence type="ECO:0000256" key="7">
    <source>
        <dbReference type="ARBA" id="ARBA00022840"/>
    </source>
</evidence>